<keyword evidence="5" id="KW-0012">Acyltransferase</keyword>
<feature type="domain" description="N-acetyltransferase" evidence="4">
    <location>
        <begin position="266"/>
        <end position="431"/>
    </location>
</feature>
<dbReference type="PANTHER" id="PTHR43441">
    <property type="entry name" value="RIBOSOMAL-PROTEIN-SERINE ACETYLTRANSFERASE"/>
    <property type="match status" value="1"/>
</dbReference>
<dbReference type="RefSeq" id="WP_272460758.1">
    <property type="nucleotide sequence ID" value="NZ_JAPFQL010000007.1"/>
</dbReference>
<keyword evidence="6" id="KW-1185">Reference proteome</keyword>
<reference evidence="5 6" key="1">
    <citation type="submission" date="2022-11" db="EMBL/GenBank/DDBJ databases">
        <title>Anaerobic phenanthrene biodegradation by a DNRA strain PheN6.</title>
        <authorList>
            <person name="Zhang Z."/>
        </authorList>
    </citation>
    <scope>NUCLEOTIDE SEQUENCE [LARGE SCALE GENOMIC DNA]</scope>
    <source>
        <strain evidence="5 6">PheN6</strain>
    </source>
</reference>
<dbReference type="EC" id="2.3.1.-" evidence="5"/>
<evidence type="ECO:0000256" key="2">
    <source>
        <dbReference type="ARBA" id="ARBA00022679"/>
    </source>
</evidence>
<sequence>MVKQIRLIGTGLGHSAHLTRAATVALGTVDVVLVVDGDADAQRTLVSEVLQRQPLPRFAEATTPLSPLAREGNSAAYGEALLAGCLDALGDLTPDEQIVGILVPGLPRVEAAADQIAHRLADHFGAGVEVVPGLAAAQLLAAAHGISLAQDDENVRLVSAEGLSESYEPADGVAVVVGDPDLRCLELTDLYPDLNVYWGARLGRDDEVLVAGRLDELTVELPAACARAQAAGPPLLDAYIVRPAETRARPGPAPWPALAELTDGVLTLRPVTTEDWPTVLAENNDEESLRWSLTGERLTEAQARQRAAGARREWVRGRAARLTMVDRATGRAAGQLGVLRMGPPEVGIIGYGVLPEFRGRGFTTRALRLVADWVFSTTSIGRLELGHKVDNVASGVVAARAGFVREAVLAGRLRNADGSFSDEVVYARGRP</sequence>
<dbReference type="InterPro" id="IPR014777">
    <property type="entry name" value="4pyrrole_Mease_sub1"/>
</dbReference>
<dbReference type="InterPro" id="IPR000878">
    <property type="entry name" value="4pyrrol_Mease"/>
</dbReference>
<dbReference type="PANTHER" id="PTHR43441:SF10">
    <property type="entry name" value="ACETYLTRANSFERASE"/>
    <property type="match status" value="1"/>
</dbReference>
<dbReference type="PROSITE" id="PS00626">
    <property type="entry name" value="RCC1_2"/>
    <property type="match status" value="1"/>
</dbReference>
<evidence type="ECO:0000256" key="3">
    <source>
        <dbReference type="ARBA" id="ARBA00022691"/>
    </source>
</evidence>
<gene>
    <name evidence="5" type="ORF">OO014_02855</name>
</gene>
<dbReference type="InterPro" id="IPR035996">
    <property type="entry name" value="4pyrrol_Methylase_sf"/>
</dbReference>
<keyword evidence="2 5" id="KW-0808">Transferase</keyword>
<accession>A0ABT5GER7</accession>
<evidence type="ECO:0000313" key="6">
    <source>
        <dbReference type="Proteomes" id="UP001150259"/>
    </source>
</evidence>
<name>A0ABT5GER7_9MICO</name>
<dbReference type="InterPro" id="IPR051908">
    <property type="entry name" value="Ribosomal_N-acetyltransferase"/>
</dbReference>
<dbReference type="GO" id="GO:0016746">
    <property type="term" value="F:acyltransferase activity"/>
    <property type="evidence" value="ECO:0007669"/>
    <property type="project" value="UniProtKB-KW"/>
</dbReference>
<comment type="caution">
    <text evidence="5">The sequence shown here is derived from an EMBL/GenBank/DDBJ whole genome shotgun (WGS) entry which is preliminary data.</text>
</comment>
<dbReference type="InterPro" id="IPR014776">
    <property type="entry name" value="4pyrrole_Mease_sub2"/>
</dbReference>
<dbReference type="Pfam" id="PF13302">
    <property type="entry name" value="Acetyltransf_3"/>
    <property type="match status" value="1"/>
</dbReference>
<dbReference type="EMBL" id="JAPFQL010000007">
    <property type="protein sequence ID" value="MDC5696181.1"/>
    <property type="molecule type" value="Genomic_DNA"/>
</dbReference>
<dbReference type="Gene3D" id="3.40.630.30">
    <property type="match status" value="1"/>
</dbReference>
<dbReference type="SUPFAM" id="SSF53790">
    <property type="entry name" value="Tetrapyrrole methylase"/>
    <property type="match status" value="1"/>
</dbReference>
<evidence type="ECO:0000313" key="5">
    <source>
        <dbReference type="EMBL" id="MDC5696181.1"/>
    </source>
</evidence>
<dbReference type="SUPFAM" id="SSF55729">
    <property type="entry name" value="Acyl-CoA N-acyltransferases (Nat)"/>
    <property type="match status" value="1"/>
</dbReference>
<dbReference type="Pfam" id="PF00590">
    <property type="entry name" value="TP_methylase"/>
    <property type="match status" value="1"/>
</dbReference>
<dbReference type="InterPro" id="IPR000408">
    <property type="entry name" value="Reg_chr_condens"/>
</dbReference>
<evidence type="ECO:0000256" key="1">
    <source>
        <dbReference type="ARBA" id="ARBA00022603"/>
    </source>
</evidence>
<keyword evidence="3" id="KW-0949">S-adenosyl-L-methionine</keyword>
<dbReference type="Gene3D" id="3.40.1010.10">
    <property type="entry name" value="Cobalt-precorrin-4 Transmethylase, Domain 1"/>
    <property type="match status" value="1"/>
</dbReference>
<evidence type="ECO:0000259" key="4">
    <source>
        <dbReference type="PROSITE" id="PS51186"/>
    </source>
</evidence>
<keyword evidence="1" id="KW-0489">Methyltransferase</keyword>
<dbReference type="InterPro" id="IPR000182">
    <property type="entry name" value="GNAT_dom"/>
</dbReference>
<dbReference type="InterPro" id="IPR016181">
    <property type="entry name" value="Acyl_CoA_acyltransferase"/>
</dbReference>
<dbReference type="Gene3D" id="3.30.950.10">
    <property type="entry name" value="Methyltransferase, Cobalt-precorrin-4 Transmethylase, Domain 2"/>
    <property type="match status" value="1"/>
</dbReference>
<dbReference type="PROSITE" id="PS51186">
    <property type="entry name" value="GNAT"/>
    <property type="match status" value="1"/>
</dbReference>
<dbReference type="Proteomes" id="UP001150259">
    <property type="component" value="Unassembled WGS sequence"/>
</dbReference>
<organism evidence="5 6">
    <name type="scientific">Intrasporangium calvum</name>
    <dbReference type="NCBI Taxonomy" id="53358"/>
    <lineage>
        <taxon>Bacteria</taxon>
        <taxon>Bacillati</taxon>
        <taxon>Actinomycetota</taxon>
        <taxon>Actinomycetes</taxon>
        <taxon>Micrococcales</taxon>
        <taxon>Intrasporangiaceae</taxon>
        <taxon>Intrasporangium</taxon>
    </lineage>
</organism>
<proteinExistence type="predicted"/>
<protein>
    <submittedName>
        <fullName evidence="5">GNAT family N-acetyltransferase</fullName>
        <ecNumber evidence="5">2.3.1.-</ecNumber>
    </submittedName>
</protein>